<gene>
    <name evidence="2" type="ORF">GFER_06325</name>
</gene>
<evidence type="ECO:0000313" key="3">
    <source>
        <dbReference type="Proteomes" id="UP000035068"/>
    </source>
</evidence>
<accession>A0A0C2HVH3</accession>
<reference evidence="2 3" key="1">
    <citation type="submission" date="2014-12" db="EMBL/GenBank/DDBJ databases">
        <title>Genomes of Geoalkalibacter ferrihydriticus and Geoalkalibacter subterraneus, two haloalkaliphilic metal-reducing members of the Geobacteraceae.</title>
        <authorList>
            <person name="Badalamenti J.P."/>
            <person name="Torres C.I."/>
            <person name="Krajmalnik-Brown R."/>
            <person name="Bond D.R."/>
        </authorList>
    </citation>
    <scope>NUCLEOTIDE SEQUENCE [LARGE SCALE GENOMIC DNA]</scope>
    <source>
        <strain evidence="2 3">DSM 17813</strain>
    </source>
</reference>
<dbReference type="InterPro" id="IPR009078">
    <property type="entry name" value="Ferritin-like_SF"/>
</dbReference>
<dbReference type="GO" id="GO:0046872">
    <property type="term" value="F:metal ion binding"/>
    <property type="evidence" value="ECO:0007669"/>
    <property type="project" value="InterPro"/>
</dbReference>
<dbReference type="InterPro" id="IPR003251">
    <property type="entry name" value="Rr_diiron-bd_dom"/>
</dbReference>
<feature type="domain" description="Rubrerythrin diiron-binding" evidence="1">
    <location>
        <begin position="4"/>
        <end position="140"/>
    </location>
</feature>
<dbReference type="Gene3D" id="1.20.120.660">
    <property type="entry name" value="IL-4 antagonist (De novo design) like domain"/>
    <property type="match status" value="1"/>
</dbReference>
<dbReference type="Proteomes" id="UP000035068">
    <property type="component" value="Unassembled WGS sequence"/>
</dbReference>
<name>A0A0C2HVH3_9BACT</name>
<dbReference type="AlphaFoldDB" id="A0A0C2HVH3"/>
<comment type="caution">
    <text evidence="2">The sequence shown here is derived from an EMBL/GenBank/DDBJ whole genome shotgun (WGS) entry which is preliminary data.</text>
</comment>
<dbReference type="GO" id="GO:0016491">
    <property type="term" value="F:oxidoreductase activity"/>
    <property type="evidence" value="ECO:0007669"/>
    <property type="project" value="InterPro"/>
</dbReference>
<protein>
    <recommendedName>
        <fullName evidence="1">Rubrerythrin diiron-binding domain-containing protein</fullName>
    </recommendedName>
</protein>
<dbReference type="Pfam" id="PF02915">
    <property type="entry name" value="Rubrerythrin"/>
    <property type="match status" value="1"/>
</dbReference>
<dbReference type="Gene3D" id="1.20.5.420">
    <property type="entry name" value="Immunoglobulin FC, subunit C"/>
    <property type="match status" value="1"/>
</dbReference>
<dbReference type="CDD" id="cd01045">
    <property type="entry name" value="Ferritin_like_AB"/>
    <property type="match status" value="1"/>
</dbReference>
<proteinExistence type="predicted"/>
<evidence type="ECO:0000259" key="1">
    <source>
        <dbReference type="Pfam" id="PF02915"/>
    </source>
</evidence>
<dbReference type="EMBL" id="JWJD01000002">
    <property type="protein sequence ID" value="KIH76747.1"/>
    <property type="molecule type" value="Genomic_DNA"/>
</dbReference>
<organism evidence="2 3">
    <name type="scientific">Geoalkalibacter ferrihydriticus DSM 17813</name>
    <dbReference type="NCBI Taxonomy" id="1121915"/>
    <lineage>
        <taxon>Bacteria</taxon>
        <taxon>Pseudomonadati</taxon>
        <taxon>Thermodesulfobacteriota</taxon>
        <taxon>Desulfuromonadia</taxon>
        <taxon>Desulfuromonadales</taxon>
        <taxon>Geoalkalibacteraceae</taxon>
        <taxon>Geoalkalibacter</taxon>
    </lineage>
</organism>
<dbReference type="SUPFAM" id="SSF47240">
    <property type="entry name" value="Ferritin-like"/>
    <property type="match status" value="1"/>
</dbReference>
<dbReference type="RefSeq" id="WP_040097653.1">
    <property type="nucleotide sequence ID" value="NZ_JWJD01000002.1"/>
</dbReference>
<evidence type="ECO:0000313" key="2">
    <source>
        <dbReference type="EMBL" id="KIH76747.1"/>
    </source>
</evidence>
<keyword evidence="3" id="KW-1185">Reference proteome</keyword>
<sequence length="171" mass="19881">MNVFEFAMKMENDAEAYYKKLAQETNAEGIRNIFLDLAADEKKHFEIFQAMKARTDVTTMEDSQALDNAKNAFVKMIEQRPSSGDIQGDVEAYEHAMKMEAEGARVYEQALERETNPEVKALLKRVIEEEHKHFNIIRNVYDFVNAPNEFLAWREFSNLEEFRNFGRDVGA</sequence>
<dbReference type="PANTHER" id="PTHR33531">
    <property type="entry name" value="RUBRERYTHRIN SUBFAMILY"/>
    <property type="match status" value="1"/>
</dbReference>
<dbReference type="PANTHER" id="PTHR33531:SF7">
    <property type="entry name" value="HYPOTHETICAL MEMBRANE PROTEIN, CONSERVED"/>
    <property type="match status" value="1"/>
</dbReference>